<keyword evidence="5" id="KW-0663">Pyridoxal phosphate</keyword>
<organism evidence="6 7">
    <name type="scientific">Parnassius apollo</name>
    <name type="common">Apollo butterfly</name>
    <name type="synonym">Papilio apollo</name>
    <dbReference type="NCBI Taxonomy" id="110799"/>
    <lineage>
        <taxon>Eukaryota</taxon>
        <taxon>Metazoa</taxon>
        <taxon>Ecdysozoa</taxon>
        <taxon>Arthropoda</taxon>
        <taxon>Hexapoda</taxon>
        <taxon>Insecta</taxon>
        <taxon>Pterygota</taxon>
        <taxon>Neoptera</taxon>
        <taxon>Endopterygota</taxon>
        <taxon>Lepidoptera</taxon>
        <taxon>Glossata</taxon>
        <taxon>Ditrysia</taxon>
        <taxon>Papilionoidea</taxon>
        <taxon>Papilionidae</taxon>
        <taxon>Parnassiinae</taxon>
        <taxon>Parnassini</taxon>
        <taxon>Parnassius</taxon>
        <taxon>Parnassius</taxon>
    </lineage>
</organism>
<dbReference type="PANTHER" id="PTHR11751:SF29">
    <property type="entry name" value="ALANINE TRANSAMINASE"/>
    <property type="match status" value="1"/>
</dbReference>
<comment type="subunit">
    <text evidence="2">Homodimer.</text>
</comment>
<dbReference type="AlphaFoldDB" id="A0A8S3W7Z6"/>
<evidence type="ECO:0000313" key="6">
    <source>
        <dbReference type="EMBL" id="CAG4946228.1"/>
    </source>
</evidence>
<keyword evidence="7" id="KW-1185">Reference proteome</keyword>
<dbReference type="Proteomes" id="UP000691718">
    <property type="component" value="Unassembled WGS sequence"/>
</dbReference>
<gene>
    <name evidence="6" type="ORF">PAPOLLO_LOCUS3251</name>
</gene>
<accession>A0A8S3W7Z6</accession>
<evidence type="ECO:0000313" key="7">
    <source>
        <dbReference type="Proteomes" id="UP000691718"/>
    </source>
</evidence>
<dbReference type="InterPro" id="IPR045088">
    <property type="entry name" value="ALAT1/2-like"/>
</dbReference>
<sequence>MCWKPVKGVSAVQKKLSKGTRVIIVHAGGCEGFVPNASLVYKANYTSGDYHDNMNLDNYKKWLTTQLLPNLPAKPPQLGEPSYELWLQEKTAVLSSLNKRARMIVDDFNSMPGFSYNVVQGAMYAFPRIELPAKAIEVAKTHGKAPDVFYAFKLLEETGICVVPGSGFGQKPGTFHFRTTILPQPELLHQMLDIFRDFQVHCRVRLGTINLPSLQPH</sequence>
<dbReference type="OrthoDB" id="1732682at2759"/>
<comment type="cofactor">
    <cofactor evidence="1">
        <name>pyridoxal 5'-phosphate</name>
        <dbReference type="ChEBI" id="CHEBI:597326"/>
    </cofactor>
</comment>
<evidence type="ECO:0000256" key="1">
    <source>
        <dbReference type="ARBA" id="ARBA00001933"/>
    </source>
</evidence>
<proteinExistence type="predicted"/>
<dbReference type="FunFam" id="3.90.1150.10:FF:000010">
    <property type="entry name" value="Alanine aminotransferase 2"/>
    <property type="match status" value="1"/>
</dbReference>
<dbReference type="EMBL" id="CAJQZP010000212">
    <property type="protein sequence ID" value="CAG4946228.1"/>
    <property type="molecule type" value="Genomic_DNA"/>
</dbReference>
<name>A0A8S3W7Z6_PARAO</name>
<dbReference type="PANTHER" id="PTHR11751">
    <property type="entry name" value="ALANINE AMINOTRANSFERASE"/>
    <property type="match status" value="1"/>
</dbReference>
<evidence type="ECO:0000256" key="5">
    <source>
        <dbReference type="ARBA" id="ARBA00022898"/>
    </source>
</evidence>
<keyword evidence="3" id="KW-0032">Aminotransferase</keyword>
<comment type="caution">
    <text evidence="6">The sequence shown here is derived from an EMBL/GenBank/DDBJ whole genome shotgun (WGS) entry which is preliminary data.</text>
</comment>
<evidence type="ECO:0000256" key="2">
    <source>
        <dbReference type="ARBA" id="ARBA00011738"/>
    </source>
</evidence>
<keyword evidence="4" id="KW-0808">Transferase</keyword>
<protein>
    <submittedName>
        <fullName evidence="6">(apollo) hypothetical protein</fullName>
    </submittedName>
</protein>
<evidence type="ECO:0000256" key="3">
    <source>
        <dbReference type="ARBA" id="ARBA00022576"/>
    </source>
</evidence>
<dbReference type="GO" id="GO:0008483">
    <property type="term" value="F:transaminase activity"/>
    <property type="evidence" value="ECO:0007669"/>
    <property type="project" value="UniProtKB-KW"/>
</dbReference>
<reference evidence="6" key="1">
    <citation type="submission" date="2021-04" db="EMBL/GenBank/DDBJ databases">
        <authorList>
            <person name="Tunstrom K."/>
        </authorList>
    </citation>
    <scope>NUCLEOTIDE SEQUENCE</scope>
</reference>
<evidence type="ECO:0000256" key="4">
    <source>
        <dbReference type="ARBA" id="ARBA00022679"/>
    </source>
</evidence>